<keyword evidence="2" id="KW-1185">Reference proteome</keyword>
<organism evidence="1 2">
    <name type="scientific">Reichenbachiella faecimaris</name>
    <dbReference type="NCBI Taxonomy" id="692418"/>
    <lineage>
        <taxon>Bacteria</taxon>
        <taxon>Pseudomonadati</taxon>
        <taxon>Bacteroidota</taxon>
        <taxon>Cytophagia</taxon>
        <taxon>Cytophagales</taxon>
        <taxon>Reichenbachiellaceae</taxon>
        <taxon>Reichenbachiella</taxon>
    </lineage>
</organism>
<name>A0A1W2GL11_REIFA</name>
<dbReference type="Proteomes" id="UP000192472">
    <property type="component" value="Unassembled WGS sequence"/>
</dbReference>
<evidence type="ECO:0000313" key="1">
    <source>
        <dbReference type="EMBL" id="SMD37048.1"/>
    </source>
</evidence>
<dbReference type="OrthoDB" id="6078026at2"/>
<accession>A0A1W2GL11</accession>
<evidence type="ECO:0008006" key="3">
    <source>
        <dbReference type="Google" id="ProtNLM"/>
    </source>
</evidence>
<dbReference type="EMBL" id="FWYF01000003">
    <property type="protein sequence ID" value="SMD37048.1"/>
    <property type="molecule type" value="Genomic_DNA"/>
</dbReference>
<dbReference type="PROSITE" id="PS51257">
    <property type="entry name" value="PROKAR_LIPOPROTEIN"/>
    <property type="match status" value="1"/>
</dbReference>
<sequence>MKRLFPAFISIIVLFSCTPEGMRTWSSSQDYDRKFEKVLVMGLVNDVTLRSDVESELVFAAGKINLKAANGMSLFPPELGKPFEDIERVKARLREKGFDGIITVALIDIRAERYRASQVSYEPLVYYDRFRNYYYRTYDLVYRPGYYSAYSKYFIETNFYELKGGTLVWSGRSEIFDYGELEHFSPAFAKSLFKELLKEEVIAQN</sequence>
<dbReference type="STRING" id="692418.SAMN04488029_3209"/>
<gene>
    <name evidence="1" type="ORF">SAMN04488029_3209</name>
</gene>
<reference evidence="1 2" key="1">
    <citation type="submission" date="2017-04" db="EMBL/GenBank/DDBJ databases">
        <authorList>
            <person name="Afonso C.L."/>
            <person name="Miller P.J."/>
            <person name="Scott M.A."/>
            <person name="Spackman E."/>
            <person name="Goraichik I."/>
            <person name="Dimitrov K.M."/>
            <person name="Suarez D.L."/>
            <person name="Swayne D.E."/>
        </authorList>
    </citation>
    <scope>NUCLEOTIDE SEQUENCE [LARGE SCALE GENOMIC DNA]</scope>
    <source>
        <strain evidence="1 2">DSM 26133</strain>
    </source>
</reference>
<proteinExistence type="predicted"/>
<evidence type="ECO:0000313" key="2">
    <source>
        <dbReference type="Proteomes" id="UP000192472"/>
    </source>
</evidence>
<dbReference type="AlphaFoldDB" id="A0A1W2GL11"/>
<protein>
    <recommendedName>
        <fullName evidence="3">DUF4136 domain-containing protein</fullName>
    </recommendedName>
</protein>
<dbReference type="RefSeq" id="WP_139793929.1">
    <property type="nucleotide sequence ID" value="NZ_FWYF01000003.1"/>
</dbReference>